<accession>A0A9P7UNV4</accession>
<evidence type="ECO:0000313" key="2">
    <source>
        <dbReference type="Proteomes" id="UP001049176"/>
    </source>
</evidence>
<keyword evidence="2" id="KW-1185">Reference proteome</keyword>
<comment type="caution">
    <text evidence="1">The sequence shown here is derived from an EMBL/GenBank/DDBJ whole genome shotgun (WGS) entry which is preliminary data.</text>
</comment>
<sequence>MEEFKLLSCGIDNKYGQDLGAGYHEDLEAIYRNKGYWFGDSLTYNDPGMGRSFIHGTGLYHPSRPIQWD</sequence>
<dbReference type="KEGG" id="more:E1B28_010782"/>
<reference evidence="1" key="1">
    <citation type="journal article" date="2021" name="Genome Biol. Evol.">
        <title>The assembled and annotated genome of the fairy-ring fungus Marasmius oreades.</title>
        <authorList>
            <person name="Hiltunen M."/>
            <person name="Ament-Velasquez S.L."/>
            <person name="Johannesson H."/>
        </authorList>
    </citation>
    <scope>NUCLEOTIDE SEQUENCE</scope>
    <source>
        <strain evidence="1">03SP1</strain>
    </source>
</reference>
<name>A0A9P7UNV4_9AGAR</name>
<dbReference type="Proteomes" id="UP001049176">
    <property type="component" value="Chromosome 7"/>
</dbReference>
<dbReference type="AlphaFoldDB" id="A0A9P7UNV4"/>
<dbReference type="GeneID" id="66079857"/>
<proteinExistence type="predicted"/>
<dbReference type="OrthoDB" id="1657402at2759"/>
<organism evidence="1 2">
    <name type="scientific">Marasmius oreades</name>
    <name type="common">fairy-ring Marasmius</name>
    <dbReference type="NCBI Taxonomy" id="181124"/>
    <lineage>
        <taxon>Eukaryota</taxon>
        <taxon>Fungi</taxon>
        <taxon>Dikarya</taxon>
        <taxon>Basidiomycota</taxon>
        <taxon>Agaricomycotina</taxon>
        <taxon>Agaricomycetes</taxon>
        <taxon>Agaricomycetidae</taxon>
        <taxon>Agaricales</taxon>
        <taxon>Marasmiineae</taxon>
        <taxon>Marasmiaceae</taxon>
        <taxon>Marasmius</taxon>
    </lineage>
</organism>
<dbReference type="RefSeq" id="XP_043005542.1">
    <property type="nucleotide sequence ID" value="XM_043155760.1"/>
</dbReference>
<protein>
    <submittedName>
        <fullName evidence="1">Uncharacterized protein</fullName>
    </submittedName>
</protein>
<evidence type="ECO:0000313" key="1">
    <source>
        <dbReference type="EMBL" id="KAG7089072.1"/>
    </source>
</evidence>
<gene>
    <name evidence="1" type="ORF">E1B28_010782</name>
</gene>
<dbReference type="EMBL" id="CM032187">
    <property type="protein sequence ID" value="KAG7089072.1"/>
    <property type="molecule type" value="Genomic_DNA"/>
</dbReference>